<gene>
    <name evidence="1" type="ORF">CDQ84_12050</name>
</gene>
<sequence>MDMKKPLNPMAVAPHSFPAWPPSPMLAHAYVPFQHMGNIFNPMEGLSKGTIFPELYRPYGVDPEYTVDA</sequence>
<evidence type="ECO:0000313" key="2">
    <source>
        <dbReference type="Proteomes" id="UP000236151"/>
    </source>
</evidence>
<dbReference type="OrthoDB" id="9800571at2"/>
<protein>
    <recommendedName>
        <fullName evidence="3">Spore coat associated protein CotJA</fullName>
    </recommendedName>
</protein>
<dbReference type="Pfam" id="PF11007">
    <property type="entry name" value="CotJA"/>
    <property type="match status" value="1"/>
</dbReference>
<evidence type="ECO:0000313" key="1">
    <source>
        <dbReference type="EMBL" id="PNT98073.1"/>
    </source>
</evidence>
<reference evidence="1 2" key="1">
    <citation type="submission" date="2017-06" db="EMBL/GenBank/DDBJ databases">
        <title>Investigating the central metabolism of Clostridium thermosuccinogenes.</title>
        <authorList>
            <person name="Koendjbiharie J.G."/>
            <person name="van Kranenburg R."/>
        </authorList>
    </citation>
    <scope>NUCLEOTIDE SEQUENCE [LARGE SCALE GENOMIC DNA]</scope>
    <source>
        <strain evidence="1 2">DSM 5806</strain>
    </source>
</reference>
<evidence type="ECO:0008006" key="3">
    <source>
        <dbReference type="Google" id="ProtNLM"/>
    </source>
</evidence>
<organism evidence="1 2">
    <name type="scientific">Clostridium thermosuccinogenes</name>
    <dbReference type="NCBI Taxonomy" id="84032"/>
    <lineage>
        <taxon>Bacteria</taxon>
        <taxon>Bacillati</taxon>
        <taxon>Bacillota</taxon>
        <taxon>Clostridia</taxon>
        <taxon>Eubacteriales</taxon>
        <taxon>Clostridiaceae</taxon>
        <taxon>Clostridium</taxon>
    </lineage>
</organism>
<name>A0A2K2FH31_9CLOT</name>
<dbReference type="AlphaFoldDB" id="A0A2K2FH31"/>
<comment type="caution">
    <text evidence="1">The sequence shown here is derived from an EMBL/GenBank/DDBJ whole genome shotgun (WGS) entry which is preliminary data.</text>
</comment>
<dbReference type="KEGG" id="cthd:CDO33_06995"/>
<dbReference type="InterPro" id="IPR020256">
    <property type="entry name" value="Spore_coat_CotJA"/>
</dbReference>
<dbReference type="Proteomes" id="UP000236151">
    <property type="component" value="Unassembled WGS sequence"/>
</dbReference>
<dbReference type="RefSeq" id="WP_103081985.1">
    <property type="nucleotide sequence ID" value="NZ_CP021850.1"/>
</dbReference>
<proteinExistence type="predicted"/>
<dbReference type="EMBL" id="NIOJ01000031">
    <property type="protein sequence ID" value="PNT98073.1"/>
    <property type="molecule type" value="Genomic_DNA"/>
</dbReference>
<accession>A0A2K2FH31</accession>
<keyword evidence="2" id="KW-1185">Reference proteome</keyword>